<dbReference type="STRING" id="8022.A0A060WQB8"/>
<proteinExistence type="predicted"/>
<feature type="transmembrane region" description="Helical" evidence="1">
    <location>
        <begin position="60"/>
        <end position="80"/>
    </location>
</feature>
<keyword evidence="1" id="KW-0472">Membrane</keyword>
<dbReference type="EMBL" id="FR904676">
    <property type="protein sequence ID" value="CDQ69603.1"/>
    <property type="molecule type" value="Genomic_DNA"/>
</dbReference>
<dbReference type="Proteomes" id="UP000193380">
    <property type="component" value="Chromosome 16"/>
</dbReference>
<dbReference type="AlphaFoldDB" id="A0A060WQB8"/>
<evidence type="ECO:0000256" key="1">
    <source>
        <dbReference type="SAM" id="Phobius"/>
    </source>
</evidence>
<accession>A0A060WQB8</accession>
<evidence type="ECO:0000313" key="3">
    <source>
        <dbReference type="Proteomes" id="UP000193380"/>
    </source>
</evidence>
<evidence type="ECO:0000313" key="2">
    <source>
        <dbReference type="EMBL" id="CDQ69603.1"/>
    </source>
</evidence>
<protein>
    <recommendedName>
        <fullName evidence="4">Redox-regulatory protein FAM213A</fullName>
    </recommendedName>
</protein>
<keyword evidence="1" id="KW-0812">Transmembrane</keyword>
<dbReference type="PaxDb" id="8022-A0A060WQB8"/>
<name>A0A060WQB8_ONCMY</name>
<evidence type="ECO:0008006" key="4">
    <source>
        <dbReference type="Google" id="ProtNLM"/>
    </source>
</evidence>
<gene>
    <name evidence="2" type="ORF">GSONMT00002129001</name>
</gene>
<organism evidence="2 3">
    <name type="scientific">Oncorhynchus mykiss</name>
    <name type="common">Rainbow trout</name>
    <name type="synonym">Salmo gairdneri</name>
    <dbReference type="NCBI Taxonomy" id="8022"/>
    <lineage>
        <taxon>Eukaryota</taxon>
        <taxon>Metazoa</taxon>
        <taxon>Chordata</taxon>
        <taxon>Craniata</taxon>
        <taxon>Vertebrata</taxon>
        <taxon>Euteleostomi</taxon>
        <taxon>Actinopterygii</taxon>
        <taxon>Neopterygii</taxon>
        <taxon>Teleostei</taxon>
        <taxon>Protacanthopterygii</taxon>
        <taxon>Salmoniformes</taxon>
        <taxon>Salmonidae</taxon>
        <taxon>Salmoninae</taxon>
        <taxon>Oncorhynchus</taxon>
    </lineage>
</organism>
<reference evidence="2 3" key="1">
    <citation type="journal article" date="2014" name="Nat. Commun.">
        <title>The rainbow trout genome provides novel insights into evolution after whole-genome duplication in vertebrates.</title>
        <authorList>
            <person name="Berthelot C."/>
            <person name="Brunet F."/>
            <person name="Chalopin D."/>
            <person name="Juanchich A."/>
            <person name="Bernard M."/>
            <person name="Noel B."/>
            <person name="Bento P."/>
            <person name="Da Silva C."/>
            <person name="Labadie K."/>
            <person name="Alberti A."/>
            <person name="Aury J.M."/>
            <person name="Louis A."/>
            <person name="Dehais P."/>
            <person name="Bardou P."/>
            <person name="Montfort J."/>
            <person name="Klopp C."/>
            <person name="Cabau C."/>
            <person name="Gaspin C."/>
            <person name="Thorgaard G.H."/>
            <person name="Boussaha M."/>
            <person name="Quillet E."/>
            <person name="Guyomard R."/>
            <person name="Galiana D."/>
            <person name="Bobe J."/>
            <person name="Volff J.N."/>
            <person name="Genet C."/>
            <person name="Wincker P."/>
            <person name="Jaillon O."/>
            <person name="Roest Crollius H."/>
            <person name="Guiguen Y."/>
        </authorList>
    </citation>
    <scope>NUCLEOTIDE SEQUENCE [LARGE SCALE GENOMIC DNA]</scope>
</reference>
<sequence>MCRCCVGLSACVYDGLCLNSVERQTEAEGETLHVLSIVLCPGKSTATMLSFLLEGEPLSLSVWSVGLGVLVVWLSGLILANTDLFLTKSAPSTLEHLENMELKSTPAADKTVKARSLWEKTGAVLMAVRRPG</sequence>
<keyword evidence="1" id="KW-1133">Transmembrane helix</keyword>